<sequence length="103" mass="11238">MICGELVSADGAGVSIFGHCLTTSAVLLRPHLELDVGIYLCLLPSSAVLRDWECLQSNSCDASWRQLWVRSVDLRMTSGSDGGYRCDDDDEDEGTPNGRTDDK</sequence>
<keyword evidence="3" id="KW-1185">Reference proteome</keyword>
<comment type="caution">
    <text evidence="2">The sequence shown here is derived from an EMBL/GenBank/DDBJ whole genome shotgun (WGS) entry which is preliminary data.</text>
</comment>
<dbReference type="EMBL" id="JAADYS010001617">
    <property type="protein sequence ID" value="KAF4461961.1"/>
    <property type="molecule type" value="Genomic_DNA"/>
</dbReference>
<evidence type="ECO:0000313" key="2">
    <source>
        <dbReference type="EMBL" id="KAF4461961.1"/>
    </source>
</evidence>
<accession>A0A8H4L466</accession>
<proteinExistence type="predicted"/>
<feature type="region of interest" description="Disordered" evidence="1">
    <location>
        <begin position="76"/>
        <end position="103"/>
    </location>
</feature>
<reference evidence="2 3" key="1">
    <citation type="submission" date="2020-01" db="EMBL/GenBank/DDBJ databases">
        <title>Identification and distribution of gene clusters putatively required for synthesis of sphingolipid metabolism inhibitors in phylogenetically diverse species of the filamentous fungus Fusarium.</title>
        <authorList>
            <person name="Kim H.-S."/>
            <person name="Busman M."/>
            <person name="Brown D.W."/>
            <person name="Divon H."/>
            <person name="Uhlig S."/>
            <person name="Proctor R.H."/>
        </authorList>
    </citation>
    <scope>NUCLEOTIDE SEQUENCE [LARGE SCALE GENOMIC DNA]</scope>
    <source>
        <strain evidence="2 3">NRRL 20459</strain>
    </source>
</reference>
<evidence type="ECO:0000313" key="3">
    <source>
        <dbReference type="Proteomes" id="UP000554235"/>
    </source>
</evidence>
<dbReference type="AlphaFoldDB" id="A0A8H4L466"/>
<organism evidence="2 3">
    <name type="scientific">Fusarium albosuccineum</name>
    <dbReference type="NCBI Taxonomy" id="1237068"/>
    <lineage>
        <taxon>Eukaryota</taxon>
        <taxon>Fungi</taxon>
        <taxon>Dikarya</taxon>
        <taxon>Ascomycota</taxon>
        <taxon>Pezizomycotina</taxon>
        <taxon>Sordariomycetes</taxon>
        <taxon>Hypocreomycetidae</taxon>
        <taxon>Hypocreales</taxon>
        <taxon>Nectriaceae</taxon>
        <taxon>Fusarium</taxon>
        <taxon>Fusarium decemcellulare species complex</taxon>
    </lineage>
</organism>
<dbReference type="Proteomes" id="UP000554235">
    <property type="component" value="Unassembled WGS sequence"/>
</dbReference>
<protein>
    <submittedName>
        <fullName evidence="2">Uncharacterized protein</fullName>
    </submittedName>
</protein>
<gene>
    <name evidence="2" type="ORF">FALBO_11235</name>
</gene>
<name>A0A8H4L466_9HYPO</name>
<evidence type="ECO:0000256" key="1">
    <source>
        <dbReference type="SAM" id="MobiDB-lite"/>
    </source>
</evidence>